<feature type="compositionally biased region" description="Low complexity" evidence="9">
    <location>
        <begin position="49"/>
        <end position="65"/>
    </location>
</feature>
<organism evidence="11 12">
    <name type="scientific">Elysia marginata</name>
    <dbReference type="NCBI Taxonomy" id="1093978"/>
    <lineage>
        <taxon>Eukaryota</taxon>
        <taxon>Metazoa</taxon>
        <taxon>Spiralia</taxon>
        <taxon>Lophotrochozoa</taxon>
        <taxon>Mollusca</taxon>
        <taxon>Gastropoda</taxon>
        <taxon>Heterobranchia</taxon>
        <taxon>Euthyneura</taxon>
        <taxon>Panpulmonata</taxon>
        <taxon>Sacoglossa</taxon>
        <taxon>Placobranchoidea</taxon>
        <taxon>Plakobranchidae</taxon>
        <taxon>Elysia</taxon>
    </lineage>
</organism>
<dbReference type="EMBL" id="BMAT01011419">
    <property type="protein sequence ID" value="GFR72479.1"/>
    <property type="molecule type" value="Genomic_DNA"/>
</dbReference>
<keyword evidence="8" id="KW-0539">Nucleus</keyword>
<dbReference type="AlphaFoldDB" id="A0AAV4FGM0"/>
<gene>
    <name evidence="11" type="ORF">ElyMa_005706400</name>
</gene>
<dbReference type="Gene3D" id="3.30.40.10">
    <property type="entry name" value="Zinc/RING finger domain, C3HC4 (zinc finger)"/>
    <property type="match status" value="1"/>
</dbReference>
<dbReference type="InterPro" id="IPR034732">
    <property type="entry name" value="EPHD"/>
</dbReference>
<feature type="compositionally biased region" description="Polar residues" evidence="9">
    <location>
        <begin position="66"/>
        <end position="75"/>
    </location>
</feature>
<feature type="domain" description="PHD-type" evidence="10">
    <location>
        <begin position="453"/>
        <end position="555"/>
    </location>
</feature>
<reference evidence="11 12" key="1">
    <citation type="journal article" date="2021" name="Elife">
        <title>Chloroplast acquisition without the gene transfer in kleptoplastic sea slugs, Plakobranchus ocellatus.</title>
        <authorList>
            <person name="Maeda T."/>
            <person name="Takahashi S."/>
            <person name="Yoshida T."/>
            <person name="Shimamura S."/>
            <person name="Takaki Y."/>
            <person name="Nagai Y."/>
            <person name="Toyoda A."/>
            <person name="Suzuki Y."/>
            <person name="Arimoto A."/>
            <person name="Ishii H."/>
            <person name="Satoh N."/>
            <person name="Nishiyama T."/>
            <person name="Hasebe M."/>
            <person name="Maruyama T."/>
            <person name="Minagawa J."/>
            <person name="Obokata J."/>
            <person name="Shigenobu S."/>
        </authorList>
    </citation>
    <scope>NUCLEOTIDE SEQUENCE [LARGE SCALE GENOMIC DNA]</scope>
</reference>
<comment type="caution">
    <text evidence="11">The sequence shown here is derived from an EMBL/GenBank/DDBJ whole genome shotgun (WGS) entry which is preliminary data.</text>
</comment>
<evidence type="ECO:0000256" key="1">
    <source>
        <dbReference type="ARBA" id="ARBA00004123"/>
    </source>
</evidence>
<feature type="compositionally biased region" description="Low complexity" evidence="9">
    <location>
        <begin position="76"/>
        <end position="91"/>
    </location>
</feature>
<evidence type="ECO:0000256" key="3">
    <source>
        <dbReference type="ARBA" id="ARBA00022737"/>
    </source>
</evidence>
<evidence type="ECO:0000313" key="11">
    <source>
        <dbReference type="EMBL" id="GFR72479.1"/>
    </source>
</evidence>
<keyword evidence="12" id="KW-1185">Reference proteome</keyword>
<feature type="compositionally biased region" description="Low complexity" evidence="9">
    <location>
        <begin position="220"/>
        <end position="235"/>
    </location>
</feature>
<evidence type="ECO:0000256" key="8">
    <source>
        <dbReference type="ARBA" id="ARBA00023242"/>
    </source>
</evidence>
<evidence type="ECO:0000256" key="4">
    <source>
        <dbReference type="ARBA" id="ARBA00022771"/>
    </source>
</evidence>
<dbReference type="GO" id="GO:0044666">
    <property type="term" value="C:MLL3/4 complex"/>
    <property type="evidence" value="ECO:0007669"/>
    <property type="project" value="TreeGrafter"/>
</dbReference>
<dbReference type="PANTHER" id="PTHR45888:SF6">
    <property type="entry name" value="HL01030P-RELATED"/>
    <property type="match status" value="1"/>
</dbReference>
<evidence type="ECO:0000256" key="6">
    <source>
        <dbReference type="ARBA" id="ARBA00023015"/>
    </source>
</evidence>
<protein>
    <submittedName>
        <fullName evidence="11">Histone-lysine N-methyltransferase</fullName>
    </submittedName>
</protein>
<dbReference type="GO" id="GO:0008270">
    <property type="term" value="F:zinc ion binding"/>
    <property type="evidence" value="ECO:0007669"/>
    <property type="project" value="UniProtKB-KW"/>
</dbReference>
<dbReference type="Proteomes" id="UP000762676">
    <property type="component" value="Unassembled WGS sequence"/>
</dbReference>
<keyword evidence="7" id="KW-0804">Transcription</keyword>
<evidence type="ECO:0000313" key="12">
    <source>
        <dbReference type="Proteomes" id="UP000762676"/>
    </source>
</evidence>
<dbReference type="PROSITE" id="PS51805">
    <property type="entry name" value="EPHD"/>
    <property type="match status" value="1"/>
</dbReference>
<feature type="compositionally biased region" description="Basic and acidic residues" evidence="9">
    <location>
        <begin position="1"/>
        <end position="31"/>
    </location>
</feature>
<evidence type="ECO:0000256" key="5">
    <source>
        <dbReference type="ARBA" id="ARBA00022833"/>
    </source>
</evidence>
<feature type="compositionally biased region" description="Basic and acidic residues" evidence="9">
    <location>
        <begin position="402"/>
        <end position="413"/>
    </location>
</feature>
<evidence type="ECO:0000256" key="9">
    <source>
        <dbReference type="SAM" id="MobiDB-lite"/>
    </source>
</evidence>
<feature type="non-terminal residue" evidence="11">
    <location>
        <position position="555"/>
    </location>
</feature>
<accession>A0AAV4FGM0</accession>
<dbReference type="Pfam" id="PF13771">
    <property type="entry name" value="zf-HC5HC2H"/>
    <property type="match status" value="1"/>
</dbReference>
<name>A0AAV4FGM0_9GAST</name>
<feature type="region of interest" description="Disordered" evidence="9">
    <location>
        <begin position="402"/>
        <end position="456"/>
    </location>
</feature>
<evidence type="ECO:0000256" key="2">
    <source>
        <dbReference type="ARBA" id="ARBA00022723"/>
    </source>
</evidence>
<dbReference type="GO" id="GO:0045944">
    <property type="term" value="P:positive regulation of transcription by RNA polymerase II"/>
    <property type="evidence" value="ECO:0007669"/>
    <property type="project" value="TreeGrafter"/>
</dbReference>
<feature type="region of interest" description="Disordered" evidence="9">
    <location>
        <begin position="199"/>
        <end position="360"/>
    </location>
</feature>
<feature type="compositionally biased region" description="Polar residues" evidence="9">
    <location>
        <begin position="32"/>
        <end position="48"/>
    </location>
</feature>
<evidence type="ECO:0000256" key="7">
    <source>
        <dbReference type="ARBA" id="ARBA00023163"/>
    </source>
</evidence>
<keyword evidence="3" id="KW-0677">Repeat</keyword>
<keyword evidence="2" id="KW-0479">Metal-binding</keyword>
<dbReference type="CDD" id="cd15665">
    <property type="entry name" value="ePHD1_KMT2C_like"/>
    <property type="match status" value="1"/>
</dbReference>
<dbReference type="PANTHER" id="PTHR45888">
    <property type="entry name" value="HL01030P-RELATED"/>
    <property type="match status" value="1"/>
</dbReference>
<feature type="compositionally biased region" description="Polar residues" evidence="9">
    <location>
        <begin position="327"/>
        <end position="336"/>
    </location>
</feature>
<dbReference type="GO" id="GO:0042800">
    <property type="term" value="F:histone H3K4 methyltransferase activity"/>
    <property type="evidence" value="ECO:0007669"/>
    <property type="project" value="TreeGrafter"/>
</dbReference>
<dbReference type="GO" id="GO:0003713">
    <property type="term" value="F:transcription coactivator activity"/>
    <property type="evidence" value="ECO:0007669"/>
    <property type="project" value="TreeGrafter"/>
</dbReference>
<keyword evidence="4" id="KW-0863">Zinc-finger</keyword>
<sequence length="555" mass="59169">MEKEKREKISQENNTSRETDKTDVLETRQDDSNIPENTAASSGITQPVTAPSPSFSSSTSSPSSTNISRQTAHPGTSSSSSNTVVLTVSSSHEVATTPPDIDIPVLTLSPSKSTDNALKLHQRTFKPSGVGALLKKKQQSILTLSQEGISQDEGQELYLGAGHSLIEEADLQESIDAPCLLPETSGFVRVASRGLPVEYKRGRGRPRKEGLNPLQRKPASRGSRGLGRPLGRPFGTRGGGRGLRGAASSGRGSRGGRRGRPPYPYLSGSAGFTLLRSPSLSQSSEGDESPSRLLSPPPPGLEYRGVTSPPINQPSTLLSPLAMADVSSPSTCSGLETSAEGLAPSTTPGHGSPPPLTMIPVVDPEAQVPEHMCSLCNCGERSLLGQGDTWRYGPSPDFDVFKLPEPKSVREGDASMDPVGKASKGPQPSTWRRSRGPMKTGRERSRSPRQSGEIDLNGFPINDELASVGFPDDTELSQIFEPTGHFWVHKNCALWSTGVTVGETHQLEGVDKAVYEALSHRCAYCRRFGATVVCCIPECGKRFHFPCAAASGCFQ</sequence>
<feature type="compositionally biased region" description="Polar residues" evidence="9">
    <location>
        <begin position="309"/>
        <end position="318"/>
    </location>
</feature>
<keyword evidence="5" id="KW-0862">Zinc</keyword>
<evidence type="ECO:0000259" key="10">
    <source>
        <dbReference type="PROSITE" id="PS51805"/>
    </source>
</evidence>
<dbReference type="InterPro" id="IPR013083">
    <property type="entry name" value="Znf_RING/FYVE/PHD"/>
</dbReference>
<keyword evidence="6" id="KW-0805">Transcription regulation</keyword>
<feature type="region of interest" description="Disordered" evidence="9">
    <location>
        <begin position="1"/>
        <end position="102"/>
    </location>
</feature>
<proteinExistence type="predicted"/>
<comment type="subcellular location">
    <subcellularLocation>
        <location evidence="1">Nucleus</location>
    </subcellularLocation>
</comment>